<dbReference type="EMBL" id="CM014082">
    <property type="protein sequence ID" value="TKS71361.1"/>
    <property type="molecule type" value="Genomic_DNA"/>
</dbReference>
<sequence length="319" mass="35016">MSGSDGKKSSSPGVMDWIGSACRFATDRNDFRSFLSVSTASSRSKMQISSDIVIGSTMSAQELFVAAARECLSAGRKSLSVPQSLDLAAQVSAVDLGLKPALLYDSNSAGADQVQRYLSSLQSSQLVSKSLLTLDLNGNALIVNPVTVRTNVEQLFHHGGMSVIDVRHSLEKPAIAEPLTEELKSMTHDLLLLLRGFELKEAEKPLYVGERSEDWNLCTVFGLLLGYPVTYWFDQTKSFENCLSMTPLTVTTASATWLPDSAGHTCRLYSFSVPAALLQDTQPNLENWRLRLQERFQQQNVLKDLRVCQSTVTLPSVCL</sequence>
<dbReference type="STRING" id="240159.A0A4U5UBP1"/>
<accession>A0A4U5UBP1</accession>
<protein>
    <submittedName>
        <fullName evidence="2">UPF0739 protein C1orf74-like protein</fullName>
    </submittedName>
</protein>
<name>A0A4U5UBP1_COLLU</name>
<dbReference type="InterPro" id="IPR029182">
    <property type="entry name" value="TOMM6"/>
</dbReference>
<dbReference type="Proteomes" id="UP000298787">
    <property type="component" value="Chromosome 5"/>
</dbReference>
<evidence type="ECO:0000313" key="3">
    <source>
        <dbReference type="Proteomes" id="UP000298787"/>
    </source>
</evidence>
<dbReference type="AlphaFoldDB" id="A0A4U5UBP1"/>
<dbReference type="InterPro" id="IPR027850">
    <property type="entry name" value="DUF4504"/>
</dbReference>
<proteinExistence type="inferred from homology"/>
<evidence type="ECO:0000313" key="2">
    <source>
        <dbReference type="EMBL" id="TKS71361.1"/>
    </source>
</evidence>
<dbReference type="PANTHER" id="PTHR31366">
    <property type="entry name" value="UPF0739 PROTEIN C1ORF74"/>
    <property type="match status" value="1"/>
</dbReference>
<gene>
    <name evidence="2" type="ORF">D9C73_005188</name>
</gene>
<dbReference type="PANTHER" id="PTHR31366:SF2">
    <property type="entry name" value="UPF0739 PROTEIN C1ORF74"/>
    <property type="match status" value="1"/>
</dbReference>
<evidence type="ECO:0000256" key="1">
    <source>
        <dbReference type="ARBA" id="ARBA00007065"/>
    </source>
</evidence>
<reference evidence="2 3" key="1">
    <citation type="submission" date="2019-01" db="EMBL/GenBank/DDBJ databases">
        <title>Genome Assembly of Collichthys lucidus.</title>
        <authorList>
            <person name="Cai M."/>
            <person name="Xiao S."/>
        </authorList>
    </citation>
    <scope>NUCLEOTIDE SEQUENCE [LARGE SCALE GENOMIC DNA]</scope>
    <source>
        <strain evidence="2">JT15FE1705JMU</strain>
        <tissue evidence="2">Muscle</tissue>
    </source>
</reference>
<dbReference type="Pfam" id="PF14953">
    <property type="entry name" value="DUF4504"/>
    <property type="match status" value="1"/>
</dbReference>
<dbReference type="GO" id="GO:0005742">
    <property type="term" value="C:mitochondrial outer membrane translocase complex"/>
    <property type="evidence" value="ECO:0007669"/>
    <property type="project" value="InterPro"/>
</dbReference>
<comment type="similarity">
    <text evidence="1">Belongs to the UPF0739 family.</text>
</comment>
<dbReference type="Pfam" id="PF15184">
    <property type="entry name" value="TOM6p"/>
    <property type="match status" value="1"/>
</dbReference>
<keyword evidence="3" id="KW-1185">Reference proteome</keyword>
<organism evidence="2 3">
    <name type="scientific">Collichthys lucidus</name>
    <name type="common">Big head croaker</name>
    <name type="synonym">Sciaena lucida</name>
    <dbReference type="NCBI Taxonomy" id="240159"/>
    <lineage>
        <taxon>Eukaryota</taxon>
        <taxon>Metazoa</taxon>
        <taxon>Chordata</taxon>
        <taxon>Craniata</taxon>
        <taxon>Vertebrata</taxon>
        <taxon>Euteleostomi</taxon>
        <taxon>Actinopterygii</taxon>
        <taxon>Neopterygii</taxon>
        <taxon>Teleostei</taxon>
        <taxon>Neoteleostei</taxon>
        <taxon>Acanthomorphata</taxon>
        <taxon>Eupercaria</taxon>
        <taxon>Sciaenidae</taxon>
        <taxon>Collichthys</taxon>
    </lineage>
</organism>